<keyword evidence="9" id="KW-0539">Nucleus</keyword>
<dbReference type="FunFam" id="3.40.50.300:FF:000772">
    <property type="entry name" value="ATP-dependent DNA helicase Q4"/>
    <property type="match status" value="1"/>
</dbReference>
<dbReference type="GO" id="GO:0043138">
    <property type="term" value="F:3'-5' DNA helicase activity"/>
    <property type="evidence" value="ECO:0007669"/>
    <property type="project" value="UniProtKB-EC"/>
</dbReference>
<comment type="similarity">
    <text evidence="2">Belongs to the helicase family. RecQ subfamily.</text>
</comment>
<dbReference type="PROSITE" id="PS51194">
    <property type="entry name" value="HELICASE_CTER"/>
    <property type="match status" value="1"/>
</dbReference>
<dbReference type="Pfam" id="PF00271">
    <property type="entry name" value="Helicase_C"/>
    <property type="match status" value="1"/>
</dbReference>
<name>A0AAN8VK17_9MAGN</name>
<sequence>MEPQSNLDTDSDSDGSHISATPPRDPPPPTPTRPPGPKPQPRPHVTSPTFLISLKRETRVSKPSHPNPKSLSKPTKKPPEPSTDSPNKSSHQDQIPRNKPLPFQIRRMSDQNASSSASNPIEILPAGYFSKFASFSKIKRPLVIPDSVHQDPEVISSSTSQSFPEFRVSDDLSGESVPLDSISSEIRNEVVSNFVISSKSVLRRPNLIGACVNTQPTERPKCVNERNFVRLNINGHGRRFTYKGRGSNQSKYRGQKSYRRSRRKFKKERENDNGYIEEDGLVSDAPKLEELNGKKIKLDYESIEKAILAAREEASEENLARLLKLVYGYDAFREGQLEVIKMVLDGKSTMLVLPTGAGKSLCYQLPAMILSGITLVVCPLVALMVDQLKQLPPTIRGGLLSSTQTIDETAETLRLLQEGNLKLLFVSPERFLNVEFLSILSAIPVISLLVVDEAHCVSEWSHNFRPSYMRLQASLLCSRLKIGSVLAMTATATTRTLQAVMSALEIPESNLIRRAPVRDNLQLTKDLVTLIKSFPFSEVQSIIIYCKFQSDTDSVSKYLCDNNILAKSYHSGIPAKDRSRTQELFTSNKIRAVVATVAFGMGLDKRDVGAVIHYSLPESLEEYVQETGRAGRDGRLSYCHLYFDDAIYFRVRSLMHSDGVDEYAVNKFLCQVFCADQNLPGKICSLVKGSAACKFDIKEEVMLTLLTRLEIGEVQYLQLLPQMNVTCTLNFHKSPPLLLADRDKVVGAILKKSETKQGQYVFDIPTVANTVGATATDVSKRLQDLKVKGEISYELKDQAYCYVLMDVPRDICSIASHLTTWLSEVERCKVRRLDTMFNAAAFAVKYCKKAHGCYNEQHTSCLKEKISRYFNGDGNSDGLHKTDQSSPFLRSDIKVFLQSNSQVKFTPRAVARIMHGSSSPAYPSSTWSRTHFWGRYSQTDFQTVMEAAKAELMNIVGKEAL</sequence>
<comment type="subcellular location">
    <subcellularLocation>
        <location evidence="1">Nucleus</location>
    </subcellularLocation>
</comment>
<keyword evidence="6" id="KW-0067">ATP-binding</keyword>
<evidence type="ECO:0000256" key="13">
    <source>
        <dbReference type="SAM" id="MobiDB-lite"/>
    </source>
</evidence>
<comment type="catalytic activity">
    <reaction evidence="12">
        <text>ATP + H2O = ADP + phosphate + H(+)</text>
        <dbReference type="Rhea" id="RHEA:13065"/>
        <dbReference type="ChEBI" id="CHEBI:15377"/>
        <dbReference type="ChEBI" id="CHEBI:15378"/>
        <dbReference type="ChEBI" id="CHEBI:30616"/>
        <dbReference type="ChEBI" id="CHEBI:43474"/>
        <dbReference type="ChEBI" id="CHEBI:456216"/>
    </reaction>
</comment>
<evidence type="ECO:0000256" key="4">
    <source>
        <dbReference type="ARBA" id="ARBA00022801"/>
    </source>
</evidence>
<evidence type="ECO:0000259" key="14">
    <source>
        <dbReference type="PROSITE" id="PS51192"/>
    </source>
</evidence>
<evidence type="ECO:0000313" key="16">
    <source>
        <dbReference type="EMBL" id="KAK6930862.1"/>
    </source>
</evidence>
<dbReference type="GO" id="GO:0000724">
    <property type="term" value="P:double-strand break repair via homologous recombination"/>
    <property type="evidence" value="ECO:0007669"/>
    <property type="project" value="TreeGrafter"/>
</dbReference>
<gene>
    <name evidence="16" type="ORF">RJ641_002655</name>
</gene>
<keyword evidence="5 16" id="KW-0347">Helicase</keyword>
<dbReference type="GO" id="GO:0003677">
    <property type="term" value="F:DNA binding"/>
    <property type="evidence" value="ECO:0007669"/>
    <property type="project" value="UniProtKB-KW"/>
</dbReference>
<keyword evidence="8" id="KW-0413">Isomerase</keyword>
<dbReference type="GO" id="GO:0009378">
    <property type="term" value="F:four-way junction helicase activity"/>
    <property type="evidence" value="ECO:0007669"/>
    <property type="project" value="TreeGrafter"/>
</dbReference>
<evidence type="ECO:0000256" key="11">
    <source>
        <dbReference type="ARBA" id="ARBA00034808"/>
    </source>
</evidence>
<dbReference type="SMART" id="SM00487">
    <property type="entry name" value="DEXDc"/>
    <property type="match status" value="1"/>
</dbReference>
<dbReference type="SUPFAM" id="SSF52540">
    <property type="entry name" value="P-loop containing nucleoside triphosphate hydrolases"/>
    <property type="match status" value="1"/>
</dbReference>
<evidence type="ECO:0000256" key="8">
    <source>
        <dbReference type="ARBA" id="ARBA00023235"/>
    </source>
</evidence>
<dbReference type="NCBIfam" id="TIGR00614">
    <property type="entry name" value="recQ_fam"/>
    <property type="match status" value="1"/>
</dbReference>
<dbReference type="InterPro" id="IPR014001">
    <property type="entry name" value="Helicase_ATP-bd"/>
</dbReference>
<evidence type="ECO:0000313" key="17">
    <source>
        <dbReference type="Proteomes" id="UP001370490"/>
    </source>
</evidence>
<dbReference type="GO" id="GO:0005694">
    <property type="term" value="C:chromosome"/>
    <property type="evidence" value="ECO:0007669"/>
    <property type="project" value="TreeGrafter"/>
</dbReference>
<feature type="domain" description="Helicase ATP-binding" evidence="14">
    <location>
        <begin position="340"/>
        <end position="510"/>
    </location>
</feature>
<keyword evidence="7" id="KW-0238">DNA-binding</keyword>
<dbReference type="PROSITE" id="PS00690">
    <property type="entry name" value="DEAH_ATP_HELICASE"/>
    <property type="match status" value="1"/>
</dbReference>
<feature type="domain" description="Helicase C-terminal" evidence="15">
    <location>
        <begin position="522"/>
        <end position="680"/>
    </location>
</feature>
<keyword evidence="4" id="KW-0378">Hydrolase</keyword>
<evidence type="ECO:0000256" key="3">
    <source>
        <dbReference type="ARBA" id="ARBA00022741"/>
    </source>
</evidence>
<proteinExistence type="inferred from homology"/>
<evidence type="ECO:0000256" key="2">
    <source>
        <dbReference type="ARBA" id="ARBA00005446"/>
    </source>
</evidence>
<dbReference type="GO" id="GO:0016787">
    <property type="term" value="F:hydrolase activity"/>
    <property type="evidence" value="ECO:0007669"/>
    <property type="project" value="UniProtKB-KW"/>
</dbReference>
<dbReference type="AlphaFoldDB" id="A0AAN8VK17"/>
<evidence type="ECO:0000256" key="9">
    <source>
        <dbReference type="ARBA" id="ARBA00023242"/>
    </source>
</evidence>
<dbReference type="GO" id="GO:0005524">
    <property type="term" value="F:ATP binding"/>
    <property type="evidence" value="ECO:0007669"/>
    <property type="project" value="UniProtKB-KW"/>
</dbReference>
<feature type="region of interest" description="Disordered" evidence="13">
    <location>
        <begin position="1"/>
        <end position="98"/>
    </location>
</feature>
<dbReference type="SMART" id="SM00490">
    <property type="entry name" value="HELICc"/>
    <property type="match status" value="1"/>
</dbReference>
<dbReference type="GO" id="GO:0005737">
    <property type="term" value="C:cytoplasm"/>
    <property type="evidence" value="ECO:0007669"/>
    <property type="project" value="TreeGrafter"/>
</dbReference>
<evidence type="ECO:0000259" key="15">
    <source>
        <dbReference type="PROSITE" id="PS51194"/>
    </source>
</evidence>
<dbReference type="EMBL" id="JBAMMX010000011">
    <property type="protein sequence ID" value="KAK6930862.1"/>
    <property type="molecule type" value="Genomic_DNA"/>
</dbReference>
<feature type="compositionally biased region" description="Basic residues" evidence="13">
    <location>
        <begin position="253"/>
        <end position="266"/>
    </location>
</feature>
<evidence type="ECO:0000256" key="12">
    <source>
        <dbReference type="ARBA" id="ARBA00049360"/>
    </source>
</evidence>
<dbReference type="InterPro" id="IPR011545">
    <property type="entry name" value="DEAD/DEAH_box_helicase_dom"/>
</dbReference>
<dbReference type="PANTHER" id="PTHR13710:SF108">
    <property type="entry name" value="ATP-DEPENDENT DNA HELICASE Q4"/>
    <property type="match status" value="1"/>
</dbReference>
<feature type="region of interest" description="Disordered" evidence="13">
    <location>
        <begin position="243"/>
        <end position="270"/>
    </location>
</feature>
<keyword evidence="3" id="KW-0547">Nucleotide-binding</keyword>
<dbReference type="GO" id="GO:0005634">
    <property type="term" value="C:nucleus"/>
    <property type="evidence" value="ECO:0007669"/>
    <property type="project" value="UniProtKB-SubCell"/>
</dbReference>
<dbReference type="PANTHER" id="PTHR13710">
    <property type="entry name" value="DNA HELICASE RECQ FAMILY MEMBER"/>
    <property type="match status" value="1"/>
</dbReference>
<evidence type="ECO:0000256" key="7">
    <source>
        <dbReference type="ARBA" id="ARBA00023125"/>
    </source>
</evidence>
<keyword evidence="17" id="KW-1185">Reference proteome</keyword>
<dbReference type="InterPro" id="IPR027417">
    <property type="entry name" value="P-loop_NTPase"/>
</dbReference>
<accession>A0AAN8VK17</accession>
<evidence type="ECO:0000256" key="5">
    <source>
        <dbReference type="ARBA" id="ARBA00022806"/>
    </source>
</evidence>
<dbReference type="Proteomes" id="UP001370490">
    <property type="component" value="Unassembled WGS sequence"/>
</dbReference>
<organism evidence="16 17">
    <name type="scientific">Dillenia turbinata</name>
    <dbReference type="NCBI Taxonomy" id="194707"/>
    <lineage>
        <taxon>Eukaryota</taxon>
        <taxon>Viridiplantae</taxon>
        <taxon>Streptophyta</taxon>
        <taxon>Embryophyta</taxon>
        <taxon>Tracheophyta</taxon>
        <taxon>Spermatophyta</taxon>
        <taxon>Magnoliopsida</taxon>
        <taxon>eudicotyledons</taxon>
        <taxon>Gunneridae</taxon>
        <taxon>Pentapetalae</taxon>
        <taxon>Dilleniales</taxon>
        <taxon>Dilleniaceae</taxon>
        <taxon>Dillenia</taxon>
    </lineage>
</organism>
<dbReference type="PROSITE" id="PS51192">
    <property type="entry name" value="HELICASE_ATP_BIND_1"/>
    <property type="match status" value="1"/>
</dbReference>
<dbReference type="InterPro" id="IPR002464">
    <property type="entry name" value="DNA/RNA_helicase_DEAH_CS"/>
</dbReference>
<evidence type="ECO:0000256" key="6">
    <source>
        <dbReference type="ARBA" id="ARBA00022840"/>
    </source>
</evidence>
<evidence type="ECO:0000256" key="10">
    <source>
        <dbReference type="ARBA" id="ARBA00034617"/>
    </source>
</evidence>
<feature type="compositionally biased region" description="Pro residues" evidence="13">
    <location>
        <begin position="23"/>
        <end position="42"/>
    </location>
</feature>
<dbReference type="Gene3D" id="3.40.50.300">
    <property type="entry name" value="P-loop containing nucleotide triphosphate hydrolases"/>
    <property type="match status" value="2"/>
</dbReference>
<comment type="caution">
    <text evidence="16">The sequence shown here is derived from an EMBL/GenBank/DDBJ whole genome shotgun (WGS) entry which is preliminary data.</text>
</comment>
<dbReference type="InterPro" id="IPR004589">
    <property type="entry name" value="DNA_helicase_ATP-dep_RecQ"/>
</dbReference>
<protein>
    <recommendedName>
        <fullName evidence="11">DNA 3'-5' helicase</fullName>
        <ecNumber evidence="11">5.6.2.4</ecNumber>
    </recommendedName>
</protein>
<dbReference type="EC" id="5.6.2.4" evidence="11"/>
<evidence type="ECO:0000256" key="1">
    <source>
        <dbReference type="ARBA" id="ARBA00004123"/>
    </source>
</evidence>
<comment type="catalytic activity">
    <reaction evidence="10">
        <text>Couples ATP hydrolysis with the unwinding of duplex DNA by translocating in the 3'-5' direction.</text>
        <dbReference type="EC" id="5.6.2.4"/>
    </reaction>
</comment>
<dbReference type="Pfam" id="PF00270">
    <property type="entry name" value="DEAD"/>
    <property type="match status" value="1"/>
</dbReference>
<dbReference type="InterPro" id="IPR001650">
    <property type="entry name" value="Helicase_C-like"/>
</dbReference>
<reference evidence="16 17" key="1">
    <citation type="submission" date="2023-12" db="EMBL/GenBank/DDBJ databases">
        <title>A high-quality genome assembly for Dillenia turbinata (Dilleniales).</title>
        <authorList>
            <person name="Chanderbali A."/>
        </authorList>
    </citation>
    <scope>NUCLEOTIDE SEQUENCE [LARGE SCALE GENOMIC DNA]</scope>
    <source>
        <strain evidence="16">LSX21</strain>
        <tissue evidence="16">Leaf</tissue>
    </source>
</reference>